<organism evidence="1 2">
    <name type="scientific">Nepenthes gracilis</name>
    <name type="common">Slender pitcher plant</name>
    <dbReference type="NCBI Taxonomy" id="150966"/>
    <lineage>
        <taxon>Eukaryota</taxon>
        <taxon>Viridiplantae</taxon>
        <taxon>Streptophyta</taxon>
        <taxon>Embryophyta</taxon>
        <taxon>Tracheophyta</taxon>
        <taxon>Spermatophyta</taxon>
        <taxon>Magnoliopsida</taxon>
        <taxon>eudicotyledons</taxon>
        <taxon>Gunneridae</taxon>
        <taxon>Pentapetalae</taxon>
        <taxon>Caryophyllales</taxon>
        <taxon>Nepenthaceae</taxon>
        <taxon>Nepenthes</taxon>
    </lineage>
</organism>
<comment type="caution">
    <text evidence="1">The sequence shown here is derived from an EMBL/GenBank/DDBJ whole genome shotgun (WGS) entry which is preliminary data.</text>
</comment>
<keyword evidence="2" id="KW-1185">Reference proteome</keyword>
<evidence type="ECO:0000313" key="2">
    <source>
        <dbReference type="Proteomes" id="UP001279734"/>
    </source>
</evidence>
<dbReference type="EMBL" id="BSYO01000015">
    <property type="protein sequence ID" value="GMH15862.1"/>
    <property type="molecule type" value="Genomic_DNA"/>
</dbReference>
<name>A0AAD3SRL2_NEPGR</name>
<reference evidence="1" key="1">
    <citation type="submission" date="2023-05" db="EMBL/GenBank/DDBJ databases">
        <title>Nepenthes gracilis genome sequencing.</title>
        <authorList>
            <person name="Fukushima K."/>
        </authorList>
    </citation>
    <scope>NUCLEOTIDE SEQUENCE</scope>
    <source>
        <strain evidence="1">SING2019-196</strain>
    </source>
</reference>
<proteinExistence type="predicted"/>
<gene>
    <name evidence="1" type="ORF">Nepgr_017703</name>
</gene>
<dbReference type="AlphaFoldDB" id="A0AAD3SRL2"/>
<dbReference type="Proteomes" id="UP001279734">
    <property type="component" value="Unassembled WGS sequence"/>
</dbReference>
<accession>A0AAD3SRL2</accession>
<evidence type="ECO:0000313" key="1">
    <source>
        <dbReference type="EMBL" id="GMH15862.1"/>
    </source>
</evidence>
<protein>
    <submittedName>
        <fullName evidence="1">Uncharacterized protein</fullName>
    </submittedName>
</protein>
<sequence>MKQGEAVLIHGFAGLRFQFWEGICGAKMVAVRVRREGVVWSVGSGMFAGVIQIAGNSWGDRQKGRGEEVGH</sequence>